<sequence>MNADTLTIHFKNIAEFHQVAGVSKPKHPLFSIHRFEDLPPVEVERRTKLIVDYYQITLKTACPCKMQYGQTPFDFDEGVISCFAPRQVSIIEKDFAFAKEGWLINIHPDFLRSYPLSQKIKTFGFFDYEVNEALILSEEEQKSVETIFEQIEREYLLPIDDFSQDVMISALDLLLTHFNRYYKRQFITRKAQNSDLLNKVENILNSHFLDTNEQKLPSPAYLASQLNLSPKYLSDCLKQLTGQTTQQIIHEKLIEKAKDILAATELSVSEIAYQLGFEYPQSFSKFFKNKMNISPLEYRKSFN</sequence>
<feature type="domain" description="HTH araC/xylS-type" evidence="2">
    <location>
        <begin position="198"/>
        <end position="301"/>
    </location>
</feature>
<organism evidence="3 4">
    <name type="scientific">Arthrospiribacter ruber</name>
    <dbReference type="NCBI Taxonomy" id="2487934"/>
    <lineage>
        <taxon>Bacteria</taxon>
        <taxon>Pseudomonadati</taxon>
        <taxon>Bacteroidota</taxon>
        <taxon>Cytophagia</taxon>
        <taxon>Cytophagales</taxon>
        <taxon>Cyclobacteriaceae</taxon>
        <taxon>Arthrospiribacter</taxon>
    </lineage>
</organism>
<accession>A0A951MGQ6</accession>
<dbReference type="GO" id="GO:0003700">
    <property type="term" value="F:DNA-binding transcription factor activity"/>
    <property type="evidence" value="ECO:0007669"/>
    <property type="project" value="InterPro"/>
</dbReference>
<proteinExistence type="predicted"/>
<evidence type="ECO:0000256" key="1">
    <source>
        <dbReference type="ARBA" id="ARBA00023125"/>
    </source>
</evidence>
<dbReference type="GO" id="GO:0043565">
    <property type="term" value="F:sequence-specific DNA binding"/>
    <property type="evidence" value="ECO:0007669"/>
    <property type="project" value="InterPro"/>
</dbReference>
<name>A0A951MGQ6_9BACT</name>
<evidence type="ECO:0000313" key="4">
    <source>
        <dbReference type="Proteomes" id="UP000727490"/>
    </source>
</evidence>
<dbReference type="Proteomes" id="UP000727490">
    <property type="component" value="Unassembled WGS sequence"/>
</dbReference>
<dbReference type="RefSeq" id="WP_219294274.1">
    <property type="nucleotide sequence ID" value="NZ_RPHB01000017.1"/>
</dbReference>
<keyword evidence="4" id="KW-1185">Reference proteome</keyword>
<protein>
    <submittedName>
        <fullName evidence="3">AraC family transcriptional regulator</fullName>
    </submittedName>
</protein>
<evidence type="ECO:0000259" key="2">
    <source>
        <dbReference type="PROSITE" id="PS01124"/>
    </source>
</evidence>
<dbReference type="Pfam" id="PF12833">
    <property type="entry name" value="HTH_18"/>
    <property type="match status" value="1"/>
</dbReference>
<dbReference type="InterPro" id="IPR018060">
    <property type="entry name" value="HTH_AraC"/>
</dbReference>
<evidence type="ECO:0000313" key="3">
    <source>
        <dbReference type="EMBL" id="MBW3470457.1"/>
    </source>
</evidence>
<dbReference type="PROSITE" id="PS01124">
    <property type="entry name" value="HTH_ARAC_FAMILY_2"/>
    <property type="match status" value="1"/>
</dbReference>
<dbReference type="AlphaFoldDB" id="A0A951MGQ6"/>
<comment type="caution">
    <text evidence="3">The sequence shown here is derived from an EMBL/GenBank/DDBJ whole genome shotgun (WGS) entry which is preliminary data.</text>
</comment>
<dbReference type="PANTHER" id="PTHR43280:SF32">
    <property type="entry name" value="TRANSCRIPTIONAL REGULATORY PROTEIN"/>
    <property type="match status" value="1"/>
</dbReference>
<reference evidence="3 4" key="1">
    <citation type="journal article" date="2020" name="Syst. Appl. Microbiol.">
        <title>Arthrospiribacter ruber gen. nov., sp. nov., a novel bacterium isolated from Arthrospira cultures.</title>
        <authorList>
            <person name="Waleron M."/>
            <person name="Misztak A."/>
            <person name="Waleron M.M."/>
            <person name="Furmaniak M."/>
            <person name="Mrozik A."/>
            <person name="Waleron K."/>
        </authorList>
    </citation>
    <scope>NUCLEOTIDE SEQUENCE [LARGE SCALE GENOMIC DNA]</scope>
    <source>
        <strain evidence="3 4">DPMB0001</strain>
    </source>
</reference>
<dbReference type="SMART" id="SM00342">
    <property type="entry name" value="HTH_ARAC"/>
    <property type="match status" value="1"/>
</dbReference>
<gene>
    <name evidence="3" type="ORF">EGN73_22005</name>
</gene>
<keyword evidence="1" id="KW-0238">DNA-binding</keyword>
<dbReference type="PANTHER" id="PTHR43280">
    <property type="entry name" value="ARAC-FAMILY TRANSCRIPTIONAL REGULATOR"/>
    <property type="match status" value="1"/>
</dbReference>
<dbReference type="EMBL" id="RPHB01000017">
    <property type="protein sequence ID" value="MBW3470457.1"/>
    <property type="molecule type" value="Genomic_DNA"/>
</dbReference>